<sequence>MASRLRLFYILAPPVAITYCTHRGLSNLEARYPALPADDTTCSAALRTPNRPFTQHTPRIDVYCAHIPLQHISLSTSTPPPLRFSSWVAAFLNASFNFRWAFAVFDTPILRWEDLVISLITKHQNSSRDFISPQFHLDMFSAFPITVGIDKHRHTIMGIDKERWMKNEKQKLLLDILTIDRLPSMTNPYGLLVSWKMSDGLRLFFEKIARWGYPWRLMSGGRYEFSASMPFLIPGREHEGMFVEVRIASAHDYEVVSGEGDLASQKTIPKLAARLHGAYARLILAQAVERVPIHQAYKMAQMRSRSSSA</sequence>
<dbReference type="GeneID" id="63762668"/>
<dbReference type="STRING" id="1036612.A0A1L9TP84"/>
<reference evidence="2" key="1">
    <citation type="journal article" date="2017" name="Genome Biol.">
        <title>Comparative genomics reveals high biological diversity and specific adaptations in the industrially and medically important fungal genus Aspergillus.</title>
        <authorList>
            <person name="de Vries R.P."/>
            <person name="Riley R."/>
            <person name="Wiebenga A."/>
            <person name="Aguilar-Osorio G."/>
            <person name="Amillis S."/>
            <person name="Uchima C.A."/>
            <person name="Anderluh G."/>
            <person name="Asadollahi M."/>
            <person name="Askin M."/>
            <person name="Barry K."/>
            <person name="Battaglia E."/>
            <person name="Bayram O."/>
            <person name="Benocci T."/>
            <person name="Braus-Stromeyer S.A."/>
            <person name="Caldana C."/>
            <person name="Canovas D."/>
            <person name="Cerqueira G.C."/>
            <person name="Chen F."/>
            <person name="Chen W."/>
            <person name="Choi C."/>
            <person name="Clum A."/>
            <person name="Dos Santos R.A."/>
            <person name="Damasio A.R."/>
            <person name="Diallinas G."/>
            <person name="Emri T."/>
            <person name="Fekete E."/>
            <person name="Flipphi M."/>
            <person name="Freyberg S."/>
            <person name="Gallo A."/>
            <person name="Gournas C."/>
            <person name="Habgood R."/>
            <person name="Hainaut M."/>
            <person name="Harispe M.L."/>
            <person name="Henrissat B."/>
            <person name="Hilden K.S."/>
            <person name="Hope R."/>
            <person name="Hossain A."/>
            <person name="Karabika E."/>
            <person name="Karaffa L."/>
            <person name="Karanyi Z."/>
            <person name="Krasevec N."/>
            <person name="Kuo A."/>
            <person name="Kusch H."/>
            <person name="LaButti K."/>
            <person name="Lagendijk E.L."/>
            <person name="Lapidus A."/>
            <person name="Levasseur A."/>
            <person name="Lindquist E."/>
            <person name="Lipzen A."/>
            <person name="Logrieco A.F."/>
            <person name="MacCabe A."/>
            <person name="Maekelae M.R."/>
            <person name="Malavazi I."/>
            <person name="Melin P."/>
            <person name="Meyer V."/>
            <person name="Mielnichuk N."/>
            <person name="Miskei M."/>
            <person name="Molnar A.P."/>
            <person name="Mule G."/>
            <person name="Ngan C.Y."/>
            <person name="Orejas M."/>
            <person name="Orosz E."/>
            <person name="Ouedraogo J.P."/>
            <person name="Overkamp K.M."/>
            <person name="Park H.-S."/>
            <person name="Perrone G."/>
            <person name="Piumi F."/>
            <person name="Punt P.J."/>
            <person name="Ram A.F."/>
            <person name="Ramon A."/>
            <person name="Rauscher S."/>
            <person name="Record E."/>
            <person name="Riano-Pachon D.M."/>
            <person name="Robert V."/>
            <person name="Roehrig J."/>
            <person name="Ruller R."/>
            <person name="Salamov A."/>
            <person name="Salih N.S."/>
            <person name="Samson R.A."/>
            <person name="Sandor E."/>
            <person name="Sanguinetti M."/>
            <person name="Schuetze T."/>
            <person name="Sepcic K."/>
            <person name="Shelest E."/>
            <person name="Sherlock G."/>
            <person name="Sophianopoulou V."/>
            <person name="Squina F.M."/>
            <person name="Sun H."/>
            <person name="Susca A."/>
            <person name="Todd R.B."/>
            <person name="Tsang A."/>
            <person name="Unkles S.E."/>
            <person name="van de Wiele N."/>
            <person name="van Rossen-Uffink D."/>
            <person name="Oliveira J.V."/>
            <person name="Vesth T.C."/>
            <person name="Visser J."/>
            <person name="Yu J.-H."/>
            <person name="Zhou M."/>
            <person name="Andersen M.R."/>
            <person name="Archer D.B."/>
            <person name="Baker S.E."/>
            <person name="Benoit I."/>
            <person name="Brakhage A.A."/>
            <person name="Braus G.H."/>
            <person name="Fischer R."/>
            <person name="Frisvad J.C."/>
            <person name="Goldman G.H."/>
            <person name="Houbraken J."/>
            <person name="Oakley B."/>
            <person name="Pocsi I."/>
            <person name="Scazzocchio C."/>
            <person name="Seiboth B."/>
            <person name="vanKuyk P.A."/>
            <person name="Wortman J."/>
            <person name="Dyer P.S."/>
            <person name="Grigoriev I.V."/>
        </authorList>
    </citation>
    <scope>NUCLEOTIDE SEQUENCE [LARGE SCALE GENOMIC DNA]</scope>
    <source>
        <strain evidence="2">CBS 593.65</strain>
    </source>
</reference>
<dbReference type="VEuPathDB" id="FungiDB:ASPSYDRAFT_43134"/>
<accession>A0A1L9TP84</accession>
<dbReference type="RefSeq" id="XP_040705021.1">
    <property type="nucleotide sequence ID" value="XM_040846595.1"/>
</dbReference>
<proteinExistence type="predicted"/>
<evidence type="ECO:0000313" key="1">
    <source>
        <dbReference type="EMBL" id="OJJ61215.1"/>
    </source>
</evidence>
<dbReference type="AlphaFoldDB" id="A0A1L9TP84"/>
<protein>
    <submittedName>
        <fullName evidence="1">Uncharacterized protein</fullName>
    </submittedName>
</protein>
<name>A0A1L9TP84_9EURO</name>
<dbReference type="EMBL" id="KV878584">
    <property type="protein sequence ID" value="OJJ61215.1"/>
    <property type="molecule type" value="Genomic_DNA"/>
</dbReference>
<gene>
    <name evidence="1" type="ORF">ASPSYDRAFT_43134</name>
</gene>
<keyword evidence="2" id="KW-1185">Reference proteome</keyword>
<organism evidence="1 2">
    <name type="scientific">Aspergillus sydowii CBS 593.65</name>
    <dbReference type="NCBI Taxonomy" id="1036612"/>
    <lineage>
        <taxon>Eukaryota</taxon>
        <taxon>Fungi</taxon>
        <taxon>Dikarya</taxon>
        <taxon>Ascomycota</taxon>
        <taxon>Pezizomycotina</taxon>
        <taxon>Eurotiomycetes</taxon>
        <taxon>Eurotiomycetidae</taxon>
        <taxon>Eurotiales</taxon>
        <taxon>Aspergillaceae</taxon>
        <taxon>Aspergillus</taxon>
        <taxon>Aspergillus subgen. Nidulantes</taxon>
    </lineage>
</organism>
<evidence type="ECO:0000313" key="2">
    <source>
        <dbReference type="Proteomes" id="UP000184356"/>
    </source>
</evidence>
<dbReference type="Proteomes" id="UP000184356">
    <property type="component" value="Unassembled WGS sequence"/>
</dbReference>
<dbReference type="OrthoDB" id="4480078at2759"/>